<protein>
    <submittedName>
        <fullName evidence="23">Potassium voltage-gated channel, KQT-like subfamily, member 3</fullName>
    </submittedName>
</protein>
<evidence type="ECO:0000256" key="20">
    <source>
        <dbReference type="SAM" id="Phobius"/>
    </source>
</evidence>
<dbReference type="Pfam" id="PF11956">
    <property type="entry name" value="KCNQC3-Ank-G_bd"/>
    <property type="match status" value="1"/>
</dbReference>
<name>A0A8C2PV01_CYPCA</name>
<evidence type="ECO:0000256" key="13">
    <source>
        <dbReference type="ARBA" id="ARBA00023136"/>
    </source>
</evidence>
<organism evidence="23 24">
    <name type="scientific">Cyprinus carpio</name>
    <name type="common">Common carp</name>
    <dbReference type="NCBI Taxonomy" id="7962"/>
    <lineage>
        <taxon>Eukaryota</taxon>
        <taxon>Metazoa</taxon>
        <taxon>Chordata</taxon>
        <taxon>Craniata</taxon>
        <taxon>Vertebrata</taxon>
        <taxon>Euteleostomi</taxon>
        <taxon>Actinopterygii</taxon>
        <taxon>Neopterygii</taxon>
        <taxon>Teleostei</taxon>
        <taxon>Ostariophysi</taxon>
        <taxon>Cypriniformes</taxon>
        <taxon>Cyprinidae</taxon>
        <taxon>Cyprininae</taxon>
        <taxon>Cyprinus</taxon>
    </lineage>
</organism>
<evidence type="ECO:0000313" key="24">
    <source>
        <dbReference type="Proteomes" id="UP000694701"/>
    </source>
</evidence>
<feature type="transmembrane region" description="Helical" evidence="20">
    <location>
        <begin position="171"/>
        <end position="188"/>
    </location>
</feature>
<evidence type="ECO:0000259" key="22">
    <source>
        <dbReference type="Pfam" id="PF03520"/>
    </source>
</evidence>
<dbReference type="Gene3D" id="1.10.287.70">
    <property type="match status" value="1"/>
</dbReference>
<evidence type="ECO:0000256" key="19">
    <source>
        <dbReference type="SAM" id="MobiDB-lite"/>
    </source>
</evidence>
<evidence type="ECO:0000256" key="5">
    <source>
        <dbReference type="ARBA" id="ARBA00022553"/>
    </source>
</evidence>
<dbReference type="FunFam" id="1.10.287.70:FF:000016">
    <property type="entry name" value="Putative potassium voltage-gated channel subfamily KQT member 2"/>
    <property type="match status" value="1"/>
</dbReference>
<dbReference type="PANTHER" id="PTHR47735:SF11">
    <property type="entry name" value="POTASSIUM VOLTAGE-GATED CHANNEL SUBFAMILY KQT MEMBER 3"/>
    <property type="match status" value="1"/>
</dbReference>
<comment type="catalytic activity">
    <reaction evidence="18">
        <text>Cs(+)(in) = Cs(+)(out)</text>
        <dbReference type="Rhea" id="RHEA:78555"/>
        <dbReference type="ChEBI" id="CHEBI:49547"/>
    </reaction>
</comment>
<dbReference type="Pfam" id="PF03520">
    <property type="entry name" value="KCNQ_channel"/>
    <property type="match status" value="1"/>
</dbReference>
<keyword evidence="6 20" id="KW-0812">Transmembrane</keyword>
<dbReference type="Gene3D" id="6.10.140.1910">
    <property type="match status" value="1"/>
</dbReference>
<evidence type="ECO:0000256" key="18">
    <source>
        <dbReference type="ARBA" id="ARBA00044691"/>
    </source>
</evidence>
<keyword evidence="9" id="KW-0851">Voltage-gated channel</keyword>
<feature type="transmembrane region" description="Helical" evidence="20">
    <location>
        <begin position="96"/>
        <end position="116"/>
    </location>
</feature>
<feature type="transmembrane region" description="Helical" evidence="20">
    <location>
        <begin position="128"/>
        <end position="150"/>
    </location>
</feature>
<sequence length="763" mass="85627">MGIRSRNATNGAEDSRERKSALAGDLEQCAGQERDGALLLVGSDRESDFKRGSQNIGLLAKTPLGYTRPVKRNNIRKRRIQNLIYDALERPRGWALLYHAFVFLIVLGCLILSILTTFKEHEKDSAHWLVILETFTIFIFGAEFALRIWAAGCCCRYKGWRGRLKFARKPLCVLDIFVLIASVPVVAVRNQGNVLATSLRSLRFLQILRMLRMDRRGGTWKLLGSAIYTHSKELITAWYIGFLSLILASFLVYLVEKDDVTVEPSYTEGPSPTPAPQDFDTYADALWWGLITLTTIGYGDKTPKTWAGRLLAGTFALIGVSFFALPAGILGSGLALKVQEQHRQKHFEKRRNPAASLIQAAWRYYSTNPVRDDLIATWRFYETVISLPCFRYHTHTSQKLSLLERVRLSTPRPSTVRAVEESPSKEGKPAGFSNRERFRTAFRMKAYALRQSSEDTGGLPDPTPEEKGFPPDILLEEMIPTLKLVIRALRIIIFLLSKKRFKETLRPYDVKDVIEQYSAGHLDMLTRIKYLQTRLDLILTPGPPLTPKHKKPQKAPFPYPTQQSPRNESYLAKASLPDPEDQSMMGRFVRVERQVEDMEKKLDFLVDMHMQPDLTGPGHMTMERDRVYCSYGPPPHNTPHYTRSDANPPRPTVLPISPLPSHSPSSNVSQSGGRRVGTPLSLLSVTHEELERSPSGFSISAEKEEVTGKASGLVAGSSWGCDRRYLAEGETDTDTDPFTPSGPVPPSSTGDGFYSDGTWGTPP</sequence>
<feature type="region of interest" description="Disordered" evidence="19">
    <location>
        <begin position="542"/>
        <end position="567"/>
    </location>
</feature>
<dbReference type="AlphaFoldDB" id="A0A8C2PV01"/>
<keyword evidence="13 20" id="KW-0472">Membrane</keyword>
<dbReference type="InterPro" id="IPR020969">
    <property type="entry name" value="Ankyrin-G_BS"/>
</dbReference>
<dbReference type="Proteomes" id="UP000694701">
    <property type="component" value="Unplaced"/>
</dbReference>
<dbReference type="GO" id="GO:0005249">
    <property type="term" value="F:voltage-gated potassium channel activity"/>
    <property type="evidence" value="ECO:0007669"/>
    <property type="project" value="InterPro"/>
</dbReference>
<evidence type="ECO:0000256" key="2">
    <source>
        <dbReference type="ARBA" id="ARBA00022448"/>
    </source>
</evidence>
<keyword evidence="10" id="KW-0630">Potassium</keyword>
<evidence type="ECO:0000256" key="12">
    <source>
        <dbReference type="ARBA" id="ARBA00023065"/>
    </source>
</evidence>
<evidence type="ECO:0000256" key="9">
    <source>
        <dbReference type="ARBA" id="ARBA00022882"/>
    </source>
</evidence>
<evidence type="ECO:0000259" key="21">
    <source>
        <dbReference type="Pfam" id="PF00520"/>
    </source>
</evidence>
<keyword evidence="2" id="KW-0813">Transport</keyword>
<keyword evidence="5" id="KW-0597">Phosphoprotein</keyword>
<evidence type="ECO:0000256" key="4">
    <source>
        <dbReference type="ARBA" id="ARBA00022538"/>
    </source>
</evidence>
<dbReference type="PRINTS" id="PR01459">
    <property type="entry name" value="KCNQCHANNEL"/>
</dbReference>
<comment type="catalytic activity">
    <reaction evidence="15">
        <text>K(+)(in) = K(+)(out)</text>
        <dbReference type="Rhea" id="RHEA:29463"/>
        <dbReference type="ChEBI" id="CHEBI:29103"/>
    </reaction>
</comment>
<feature type="compositionally biased region" description="Basic and acidic residues" evidence="19">
    <location>
        <begin position="418"/>
        <end position="432"/>
    </location>
</feature>
<feature type="transmembrane region" description="Helical" evidence="20">
    <location>
        <begin position="234"/>
        <end position="255"/>
    </location>
</feature>
<keyword evidence="8" id="KW-0832">Ubl conjugation</keyword>
<evidence type="ECO:0000256" key="15">
    <source>
        <dbReference type="ARBA" id="ARBA00034430"/>
    </source>
</evidence>
<dbReference type="Ensembl" id="ENSCCRT00020093256.1">
    <property type="protein sequence ID" value="ENSCCRP00020085209.1"/>
    <property type="gene ID" value="ENSCCRG00020039232.1"/>
</dbReference>
<evidence type="ECO:0000256" key="6">
    <source>
        <dbReference type="ARBA" id="ARBA00022692"/>
    </source>
</evidence>
<feature type="region of interest" description="Disordered" evidence="19">
    <location>
        <begin position="413"/>
        <end position="432"/>
    </location>
</feature>
<dbReference type="SUPFAM" id="SSF81324">
    <property type="entry name" value="Voltage-gated potassium channels"/>
    <property type="match status" value="1"/>
</dbReference>
<dbReference type="InterPro" id="IPR005821">
    <property type="entry name" value="Ion_trans_dom"/>
</dbReference>
<evidence type="ECO:0000256" key="1">
    <source>
        <dbReference type="ARBA" id="ARBA00004651"/>
    </source>
</evidence>
<evidence type="ECO:0000313" key="23">
    <source>
        <dbReference type="Ensembl" id="ENSCCRP00020085209.1"/>
    </source>
</evidence>
<dbReference type="PRINTS" id="PR01462">
    <property type="entry name" value="KCNQ3CHANNEL"/>
</dbReference>
<keyword evidence="4" id="KW-0633">Potassium transport</keyword>
<dbReference type="FunFam" id="1.20.120.350:FF:000017">
    <property type="entry name" value="potassium voltage-gated channel subfamily KQT member 1"/>
    <property type="match status" value="1"/>
</dbReference>
<comment type="subcellular location">
    <subcellularLocation>
        <location evidence="1">Cell membrane</location>
        <topology evidence="1">Multi-pass membrane protein</topology>
    </subcellularLocation>
</comment>
<dbReference type="PRINTS" id="PR00169">
    <property type="entry name" value="KCHANNEL"/>
</dbReference>
<comment type="catalytic activity">
    <reaction evidence="16">
        <text>Na(+)(in) = Na(+)(out)</text>
        <dbReference type="Rhea" id="RHEA:34963"/>
        <dbReference type="ChEBI" id="CHEBI:29101"/>
    </reaction>
</comment>
<evidence type="ECO:0000256" key="10">
    <source>
        <dbReference type="ARBA" id="ARBA00022958"/>
    </source>
</evidence>
<evidence type="ECO:0000256" key="16">
    <source>
        <dbReference type="ARBA" id="ARBA00036239"/>
    </source>
</evidence>
<keyword evidence="11 20" id="KW-1133">Transmembrane helix</keyword>
<feature type="domain" description="Ion transport" evidence="21">
    <location>
        <begin position="98"/>
        <end position="336"/>
    </location>
</feature>
<dbReference type="PANTHER" id="PTHR47735">
    <property type="entry name" value="POTASSIUM VOLTAGE-GATED CHANNEL SUBFAMILY KQT MEMBER 4"/>
    <property type="match status" value="1"/>
</dbReference>
<comment type="catalytic activity">
    <reaction evidence="17">
        <text>Rb(+)(in) = Rb(+)(out)</text>
        <dbReference type="Rhea" id="RHEA:78547"/>
        <dbReference type="ChEBI" id="CHEBI:49847"/>
    </reaction>
</comment>
<evidence type="ECO:0000256" key="11">
    <source>
        <dbReference type="ARBA" id="ARBA00022989"/>
    </source>
</evidence>
<proteinExistence type="predicted"/>
<dbReference type="InterPro" id="IPR013821">
    <property type="entry name" value="K_chnl_volt-dep_KCNQ_C"/>
</dbReference>
<keyword evidence="3" id="KW-1003">Cell membrane</keyword>
<evidence type="ECO:0000256" key="17">
    <source>
        <dbReference type="ARBA" id="ARBA00044657"/>
    </source>
</evidence>
<feature type="transmembrane region" description="Helical" evidence="20">
    <location>
        <begin position="310"/>
        <end position="336"/>
    </location>
</feature>
<evidence type="ECO:0000256" key="14">
    <source>
        <dbReference type="ARBA" id="ARBA00023303"/>
    </source>
</evidence>
<dbReference type="Pfam" id="PF00520">
    <property type="entry name" value="Ion_trans"/>
    <property type="match status" value="1"/>
</dbReference>
<dbReference type="InterPro" id="IPR003948">
    <property type="entry name" value="K_chnl_volt-dep_KCNQ3"/>
</dbReference>
<keyword evidence="14" id="KW-0407">Ion channel</keyword>
<dbReference type="GO" id="GO:0008076">
    <property type="term" value="C:voltage-gated potassium channel complex"/>
    <property type="evidence" value="ECO:0007669"/>
    <property type="project" value="UniProtKB-ARBA"/>
</dbReference>
<reference evidence="23" key="1">
    <citation type="submission" date="2025-08" db="UniProtKB">
        <authorList>
            <consortium name="Ensembl"/>
        </authorList>
    </citation>
    <scope>IDENTIFICATION</scope>
</reference>
<dbReference type="InterPro" id="IPR003937">
    <property type="entry name" value="K_chnl_volt-dep_KCNQ"/>
</dbReference>
<evidence type="ECO:0000256" key="3">
    <source>
        <dbReference type="ARBA" id="ARBA00022475"/>
    </source>
</evidence>
<feature type="compositionally biased region" description="Low complexity" evidence="19">
    <location>
        <begin position="655"/>
        <end position="671"/>
    </location>
</feature>
<keyword evidence="7" id="KW-0631">Potassium channel</keyword>
<accession>A0A8C2PV01</accession>
<feature type="compositionally biased region" description="Polar residues" evidence="19">
    <location>
        <begin position="1"/>
        <end position="12"/>
    </location>
</feature>
<feature type="region of interest" description="Disordered" evidence="19">
    <location>
        <begin position="1"/>
        <end position="23"/>
    </location>
</feature>
<keyword evidence="12" id="KW-0406">Ion transport</keyword>
<feature type="domain" description="Potassium channel voltage dependent KCNQ C-terminal" evidence="22">
    <location>
        <begin position="413"/>
        <end position="611"/>
    </location>
</feature>
<evidence type="ECO:0000256" key="8">
    <source>
        <dbReference type="ARBA" id="ARBA00022843"/>
    </source>
</evidence>
<evidence type="ECO:0000256" key="7">
    <source>
        <dbReference type="ARBA" id="ARBA00022826"/>
    </source>
</evidence>
<feature type="region of interest" description="Disordered" evidence="19">
    <location>
        <begin position="630"/>
        <end position="763"/>
    </location>
</feature>